<feature type="region of interest" description="Disordered" evidence="1">
    <location>
        <begin position="369"/>
        <end position="400"/>
    </location>
</feature>
<dbReference type="GO" id="GO:0005576">
    <property type="term" value="C:extracellular region"/>
    <property type="evidence" value="ECO:0007669"/>
    <property type="project" value="TreeGrafter"/>
</dbReference>
<dbReference type="Proteomes" id="UP000241118">
    <property type="component" value="Unassembled WGS sequence"/>
</dbReference>
<dbReference type="Pfam" id="PF11887">
    <property type="entry name" value="Mce4_CUP1"/>
    <property type="match status" value="1"/>
</dbReference>
<feature type="domain" description="Mammalian cell entry C-terminal" evidence="3">
    <location>
        <begin position="122"/>
        <end position="281"/>
    </location>
</feature>
<keyword evidence="5" id="KW-1185">Reference proteome</keyword>
<dbReference type="PANTHER" id="PTHR33371:SF16">
    <property type="entry name" value="MCE-FAMILY PROTEIN MCE3F"/>
    <property type="match status" value="1"/>
</dbReference>
<dbReference type="RefSeq" id="WP_106616837.1">
    <property type="nucleotide sequence ID" value="NZ_PYAX01000006.1"/>
</dbReference>
<dbReference type="InterPro" id="IPR005693">
    <property type="entry name" value="Mce"/>
</dbReference>
<proteinExistence type="predicted"/>
<evidence type="ECO:0000256" key="1">
    <source>
        <dbReference type="SAM" id="MobiDB-lite"/>
    </source>
</evidence>
<dbReference type="AlphaFoldDB" id="A0A2P8I8M3"/>
<dbReference type="Pfam" id="PF02470">
    <property type="entry name" value="MlaD"/>
    <property type="match status" value="1"/>
</dbReference>
<dbReference type="InterPro" id="IPR052336">
    <property type="entry name" value="MlaD_Phospholipid_Transporter"/>
</dbReference>
<dbReference type="InterPro" id="IPR003399">
    <property type="entry name" value="Mce/MlaD"/>
</dbReference>
<comment type="caution">
    <text evidence="4">The sequence shown here is derived from an EMBL/GenBank/DDBJ whole genome shotgun (WGS) entry which is preliminary data.</text>
</comment>
<evidence type="ECO:0000259" key="3">
    <source>
        <dbReference type="Pfam" id="PF11887"/>
    </source>
</evidence>
<organism evidence="4 5">
    <name type="scientific">Saccharothrix carnea</name>
    <dbReference type="NCBI Taxonomy" id="1280637"/>
    <lineage>
        <taxon>Bacteria</taxon>
        <taxon>Bacillati</taxon>
        <taxon>Actinomycetota</taxon>
        <taxon>Actinomycetes</taxon>
        <taxon>Pseudonocardiales</taxon>
        <taxon>Pseudonocardiaceae</taxon>
        <taxon>Saccharothrix</taxon>
    </lineage>
</organism>
<evidence type="ECO:0000313" key="4">
    <source>
        <dbReference type="EMBL" id="PSL54815.1"/>
    </source>
</evidence>
<gene>
    <name evidence="4" type="ORF">B0I31_106331</name>
</gene>
<evidence type="ECO:0000313" key="5">
    <source>
        <dbReference type="Proteomes" id="UP000241118"/>
    </source>
</evidence>
<sequence length="411" mass="42278">MIPGRIKLQIGAFVLIALVGVSYVGARYVGLGRVFGASGYVVTMQLAESGGVFTNAEVTYRGVAVGRVGQMRLTSDGLEVDLDIDPSAPSIPADLEAVVANRSAVGEQFVDLRPRGDDGPFLADGAVIPRSATKTPPPVDNLLTNLDAFAKSVPTESLRTVVDELDLAFNGTGPDLQVLLDNTKAFTQAATDHLPQTEALLDSGLVVLNTQVAQGGAIRSFSADLRSLAEQLKNSDTDLRRLIGVSPQAAEQVSALLAETGPNLGVVLANLLTTGNILVTRLDGLEQIAVTYPIVVGGGFTVAKGDGTGAHFGLALNVFDPPPCTVGYDATTIRQGTDTSPVALNTQAYCALARGSATSVRGAQNAPYGGVPVATPTGDATSQPGREPAADRTAAEPPVLTSLGQLLGLPG</sequence>
<dbReference type="InterPro" id="IPR024516">
    <property type="entry name" value="Mce_C"/>
</dbReference>
<name>A0A2P8I8M3_SACCR</name>
<protein>
    <submittedName>
        <fullName evidence="4">Phospholipid/cholesterol/gamma-HCH transport system substrate-binding protein</fullName>
    </submittedName>
</protein>
<dbReference type="NCBIfam" id="TIGR00996">
    <property type="entry name" value="Mtu_fam_mce"/>
    <property type="match status" value="1"/>
</dbReference>
<dbReference type="EMBL" id="PYAX01000006">
    <property type="protein sequence ID" value="PSL54815.1"/>
    <property type="molecule type" value="Genomic_DNA"/>
</dbReference>
<dbReference type="PANTHER" id="PTHR33371">
    <property type="entry name" value="INTERMEMBRANE PHOSPHOLIPID TRANSPORT SYSTEM BINDING PROTEIN MLAD-RELATED"/>
    <property type="match status" value="1"/>
</dbReference>
<dbReference type="OrthoDB" id="4741753at2"/>
<evidence type="ECO:0000259" key="2">
    <source>
        <dbReference type="Pfam" id="PF02470"/>
    </source>
</evidence>
<feature type="domain" description="Mce/MlaD" evidence="2">
    <location>
        <begin position="39"/>
        <end position="114"/>
    </location>
</feature>
<accession>A0A2P8I8M3</accession>
<reference evidence="4 5" key="1">
    <citation type="submission" date="2018-03" db="EMBL/GenBank/DDBJ databases">
        <title>Genomic Encyclopedia of Type Strains, Phase III (KMG-III): the genomes of soil and plant-associated and newly described type strains.</title>
        <authorList>
            <person name="Whitman W."/>
        </authorList>
    </citation>
    <scope>NUCLEOTIDE SEQUENCE [LARGE SCALE GENOMIC DNA]</scope>
    <source>
        <strain evidence="4 5">CGMCC 4.7097</strain>
    </source>
</reference>